<keyword evidence="4" id="KW-1185">Reference proteome</keyword>
<comment type="caution">
    <text evidence="3">The sequence shown here is derived from an EMBL/GenBank/DDBJ whole genome shotgun (WGS) entry which is preliminary data.</text>
</comment>
<proteinExistence type="predicted"/>
<comment type="subcellular location">
    <subcellularLocation>
        <location evidence="1">Secreted</location>
    </subcellularLocation>
</comment>
<accession>A0AAW1VHA0</accession>
<evidence type="ECO:0000313" key="3">
    <source>
        <dbReference type="EMBL" id="KAK9892776.1"/>
    </source>
</evidence>
<evidence type="ECO:0000256" key="2">
    <source>
        <dbReference type="ARBA" id="ARBA00022525"/>
    </source>
</evidence>
<dbReference type="EMBL" id="JARQZJ010000138">
    <property type="protein sequence ID" value="KAK9892776.1"/>
    <property type="molecule type" value="Genomic_DNA"/>
</dbReference>
<organism evidence="3 4">
    <name type="scientific">Henosepilachna vigintioctopunctata</name>
    <dbReference type="NCBI Taxonomy" id="420089"/>
    <lineage>
        <taxon>Eukaryota</taxon>
        <taxon>Metazoa</taxon>
        <taxon>Ecdysozoa</taxon>
        <taxon>Arthropoda</taxon>
        <taxon>Hexapoda</taxon>
        <taxon>Insecta</taxon>
        <taxon>Pterygota</taxon>
        <taxon>Neoptera</taxon>
        <taxon>Endopterygota</taxon>
        <taxon>Coleoptera</taxon>
        <taxon>Polyphaga</taxon>
        <taxon>Cucujiformia</taxon>
        <taxon>Coccinelloidea</taxon>
        <taxon>Coccinellidae</taxon>
        <taxon>Epilachninae</taxon>
        <taxon>Epilachnini</taxon>
        <taxon>Henosepilachna</taxon>
    </lineage>
</organism>
<dbReference type="SUPFAM" id="SSF55797">
    <property type="entry name" value="PR-1-like"/>
    <property type="match status" value="1"/>
</dbReference>
<evidence type="ECO:0000313" key="4">
    <source>
        <dbReference type="Proteomes" id="UP001431783"/>
    </source>
</evidence>
<gene>
    <name evidence="3" type="ORF">WA026_021967</name>
</gene>
<protein>
    <submittedName>
        <fullName evidence="3">Uncharacterized protein</fullName>
    </submittedName>
</protein>
<keyword evidence="2" id="KW-0964">Secreted</keyword>
<dbReference type="Gene3D" id="3.40.33.10">
    <property type="entry name" value="CAP"/>
    <property type="match status" value="1"/>
</dbReference>
<reference evidence="3 4" key="1">
    <citation type="submission" date="2023-03" db="EMBL/GenBank/DDBJ databases">
        <title>Genome insight into feeding habits of ladybird beetles.</title>
        <authorList>
            <person name="Li H.-S."/>
            <person name="Huang Y.-H."/>
            <person name="Pang H."/>
        </authorList>
    </citation>
    <scope>NUCLEOTIDE SEQUENCE [LARGE SCALE GENOMIC DNA]</scope>
    <source>
        <strain evidence="3">SYSU_2023b</strain>
        <tissue evidence="3">Whole body</tissue>
    </source>
</reference>
<name>A0AAW1VHA0_9CUCU</name>
<dbReference type="CDD" id="cd05380">
    <property type="entry name" value="CAP_euk"/>
    <property type="match status" value="1"/>
</dbReference>
<evidence type="ECO:0000256" key="1">
    <source>
        <dbReference type="ARBA" id="ARBA00004613"/>
    </source>
</evidence>
<dbReference type="Proteomes" id="UP001431783">
    <property type="component" value="Unassembled WGS sequence"/>
</dbReference>
<sequence>MILSENLNSNVIKMTKIGENISKFLLIFQYFSFRAVAYGPSINYCLLRCPEVINVEHTVCKRLHRCGPVRGCTEILANENFRSHILHQHNEIRNCIANGSDTGTYRNTGAKNMHVLSYDMELEYIAACSINTCSKQIDLCNDSERFKVSANRAWGKRDNWTEKAVSFFYSRIKFIKDSNQIQSIRLVLRNRNIAIVFFV</sequence>
<dbReference type="InterPro" id="IPR035940">
    <property type="entry name" value="CAP_sf"/>
</dbReference>
<dbReference type="AlphaFoldDB" id="A0AAW1VHA0"/>